<organism evidence="2 3">
    <name type="scientific">Modicella reniformis</name>
    <dbReference type="NCBI Taxonomy" id="1440133"/>
    <lineage>
        <taxon>Eukaryota</taxon>
        <taxon>Fungi</taxon>
        <taxon>Fungi incertae sedis</taxon>
        <taxon>Mucoromycota</taxon>
        <taxon>Mortierellomycotina</taxon>
        <taxon>Mortierellomycetes</taxon>
        <taxon>Mortierellales</taxon>
        <taxon>Mortierellaceae</taxon>
        <taxon>Modicella</taxon>
    </lineage>
</organism>
<dbReference type="Proteomes" id="UP000749646">
    <property type="component" value="Unassembled WGS sequence"/>
</dbReference>
<feature type="region of interest" description="Disordered" evidence="1">
    <location>
        <begin position="237"/>
        <end position="355"/>
    </location>
</feature>
<sequence>MIGSCEVDLKETLFSNESGEHEGWFQLTYDGKDSGQVNLRLRLCEPSEQEDAPEVGPIRGDHSVKAKSDKMLDKLAIHTSTTSTPVTPSNPTFRPASAHGFPNNDKEELGDDDLQRTPTNLLGRRRSLTDLMVQRPTTNLEGPIQQRMGSKSLEEVRDLVMTSAMTRSTDDLHRGASSMSSPKQTYISQDSDGNINQLNLLVAPFDPNWLEPTPQLIKRALSRRLYYEDLMVQQRSNPRDLFPRPQSQQSSYPNYPNDFGMADGWQPYQNVHGSEPPQQQQQGSNSAFISPMPFPQPYPPQSLPGMPQPPRKQPHPTISPQQQPWSSVPPSKGEIPFPTPFQQHRQPSRSRMDAA</sequence>
<feature type="compositionally biased region" description="Polar residues" evidence="1">
    <location>
        <begin position="245"/>
        <end position="254"/>
    </location>
</feature>
<evidence type="ECO:0000313" key="3">
    <source>
        <dbReference type="Proteomes" id="UP000749646"/>
    </source>
</evidence>
<reference evidence="2" key="1">
    <citation type="journal article" date="2020" name="Fungal Divers.">
        <title>Resolving the Mortierellaceae phylogeny through synthesis of multi-gene phylogenetics and phylogenomics.</title>
        <authorList>
            <person name="Vandepol N."/>
            <person name="Liber J."/>
            <person name="Desiro A."/>
            <person name="Na H."/>
            <person name="Kennedy M."/>
            <person name="Barry K."/>
            <person name="Grigoriev I.V."/>
            <person name="Miller A.N."/>
            <person name="O'Donnell K."/>
            <person name="Stajich J.E."/>
            <person name="Bonito G."/>
        </authorList>
    </citation>
    <scope>NUCLEOTIDE SEQUENCE</scope>
    <source>
        <strain evidence="2">MES-2147</strain>
    </source>
</reference>
<dbReference type="EMBL" id="JAAAHW010007888">
    <property type="protein sequence ID" value="KAF9945887.1"/>
    <property type="molecule type" value="Genomic_DNA"/>
</dbReference>
<accession>A0A9P6IS85</accession>
<protein>
    <submittedName>
        <fullName evidence="2">Uncharacterized protein</fullName>
    </submittedName>
</protein>
<evidence type="ECO:0000313" key="2">
    <source>
        <dbReference type="EMBL" id="KAF9945887.1"/>
    </source>
</evidence>
<dbReference type="AlphaFoldDB" id="A0A9P6IS85"/>
<keyword evidence="3" id="KW-1185">Reference proteome</keyword>
<feature type="region of interest" description="Disordered" evidence="1">
    <location>
        <begin position="80"/>
        <end position="118"/>
    </location>
</feature>
<comment type="caution">
    <text evidence="2">The sequence shown here is derived from an EMBL/GenBank/DDBJ whole genome shotgun (WGS) entry which is preliminary data.</text>
</comment>
<dbReference type="OrthoDB" id="270970at2759"/>
<feature type="compositionally biased region" description="Low complexity" evidence="1">
    <location>
        <begin position="80"/>
        <end position="92"/>
    </location>
</feature>
<feature type="non-terminal residue" evidence="2">
    <location>
        <position position="355"/>
    </location>
</feature>
<gene>
    <name evidence="2" type="ORF">BGZ65_010255</name>
</gene>
<name>A0A9P6IS85_9FUNG</name>
<proteinExistence type="predicted"/>
<feature type="compositionally biased region" description="Low complexity" evidence="1">
    <location>
        <begin position="319"/>
        <end position="331"/>
    </location>
</feature>
<evidence type="ECO:0000256" key="1">
    <source>
        <dbReference type="SAM" id="MobiDB-lite"/>
    </source>
</evidence>
<feature type="compositionally biased region" description="Pro residues" evidence="1">
    <location>
        <begin position="292"/>
        <end position="311"/>
    </location>
</feature>